<proteinExistence type="predicted"/>
<evidence type="ECO:0000313" key="5">
    <source>
        <dbReference type="EMBL" id="ADM89729.1"/>
    </source>
</evidence>
<dbReference type="InterPro" id="IPR004441">
    <property type="entry name" value="rRNA_MeTrfase_TrmH"/>
</dbReference>
<evidence type="ECO:0000256" key="1">
    <source>
        <dbReference type="ARBA" id="ARBA00022603"/>
    </source>
</evidence>
<dbReference type="KEGG" id="zin:ZICARI_112"/>
<evidence type="ECO:0000259" key="3">
    <source>
        <dbReference type="Pfam" id="PF00588"/>
    </source>
</evidence>
<dbReference type="AlphaFoldDB" id="E0TIV2"/>
<dbReference type="GO" id="GO:0006396">
    <property type="term" value="P:RNA processing"/>
    <property type="evidence" value="ECO:0007669"/>
    <property type="project" value="InterPro"/>
</dbReference>
<evidence type="ECO:0000259" key="4">
    <source>
        <dbReference type="Pfam" id="PF08032"/>
    </source>
</evidence>
<dbReference type="InterPro" id="IPR029028">
    <property type="entry name" value="Alpha/beta_knot_MTases"/>
</dbReference>
<dbReference type="Gene3D" id="3.40.1280.10">
    <property type="match status" value="1"/>
</dbReference>
<sequence length="239" mass="27855">MKNKFKIIFGKNIISLILKYYLKNIKIIFYEKKKKYFIKKIKNKNLIFKKKNKIFLNKICGNNYHQGIVSIIKKIKINKNIKKIIKNKKKKKIFLILNKINNINNLGSCIRTSNALNIDLIILSKKCINKNNKIILKTSLGANLITPYIKVKSIKKIIKYLKKKNFKIIGTWEKSKLNLFNFKFPKLIVLIMGSEKNGISKTIKKMCDFIISIPMLGKINNLNVSVATGIFLYEIIKNN</sequence>
<keyword evidence="1 5" id="KW-0489">Methyltransferase</keyword>
<dbReference type="GO" id="GO:0008173">
    <property type="term" value="F:RNA methyltransferase activity"/>
    <property type="evidence" value="ECO:0007669"/>
    <property type="project" value="InterPro"/>
</dbReference>
<dbReference type="GO" id="GO:0003723">
    <property type="term" value="F:RNA binding"/>
    <property type="evidence" value="ECO:0007669"/>
    <property type="project" value="InterPro"/>
</dbReference>
<protein>
    <submittedName>
        <fullName evidence="5">Putative RNA methyltransferase, TrmH family, group 3</fullName>
    </submittedName>
</protein>
<dbReference type="SUPFAM" id="SSF75217">
    <property type="entry name" value="alpha/beta knot"/>
    <property type="match status" value="1"/>
</dbReference>
<dbReference type="InterPro" id="IPR029064">
    <property type="entry name" value="Ribosomal_eL30-like_sf"/>
</dbReference>
<feature type="domain" description="tRNA/rRNA methyltransferase SpoU type" evidence="3">
    <location>
        <begin position="93"/>
        <end position="233"/>
    </location>
</feature>
<dbReference type="NCBIfam" id="TIGR00186">
    <property type="entry name" value="rRNA_methyl_3"/>
    <property type="match status" value="1"/>
</dbReference>
<reference evidence="5 6" key="1">
    <citation type="journal article" date="2010" name="Genome Biol. Evol.">
        <title>Functional convergence in reduced genomes of bacterial symbionts spanning 200 My of evolution.</title>
        <authorList>
            <person name="McCutcheon J.P."/>
            <person name="Moran N.A."/>
        </authorList>
    </citation>
    <scope>NUCLEOTIDE SEQUENCE [LARGE SCALE GENOMIC DNA]</scope>
    <source>
        <strain evidence="5 6">CARI</strain>
    </source>
</reference>
<dbReference type="Pfam" id="PF08032">
    <property type="entry name" value="SpoU_sub_bind"/>
    <property type="match status" value="1"/>
</dbReference>
<feature type="domain" description="RNA 2-O ribose methyltransferase substrate binding" evidence="4">
    <location>
        <begin position="7"/>
        <end position="74"/>
    </location>
</feature>
<dbReference type="PANTHER" id="PTHR46429:SF1">
    <property type="entry name" value="23S RRNA (GUANOSINE-2'-O-)-METHYLTRANSFERASE RLMB"/>
    <property type="match status" value="1"/>
</dbReference>
<dbReference type="InterPro" id="IPR013123">
    <property type="entry name" value="SpoU_subst-bd"/>
</dbReference>
<organism evidence="5 6">
    <name type="scientific">Zinderia insecticola (strain CARI)</name>
    <dbReference type="NCBI Taxonomy" id="871271"/>
    <lineage>
        <taxon>Bacteria</taxon>
        <taxon>Pseudomonadati</taxon>
        <taxon>Pseudomonadota</taxon>
        <taxon>Betaproteobacteria</taxon>
        <taxon>Burkholderiales</taxon>
        <taxon>Oxalobacteraceae</taxon>
        <taxon>Candidatus Zinderia</taxon>
    </lineage>
</organism>
<accession>E0TIV2</accession>
<keyword evidence="2 5" id="KW-0808">Transferase</keyword>
<keyword evidence="6" id="KW-1185">Reference proteome</keyword>
<evidence type="ECO:0000313" key="6">
    <source>
        <dbReference type="Proteomes" id="UP000001303"/>
    </source>
</evidence>
<dbReference type="EMBL" id="CP002161">
    <property type="protein sequence ID" value="ADM89729.1"/>
    <property type="molecule type" value="Genomic_DNA"/>
</dbReference>
<dbReference type="SUPFAM" id="SSF55315">
    <property type="entry name" value="L30e-like"/>
    <property type="match status" value="1"/>
</dbReference>
<dbReference type="InterPro" id="IPR029026">
    <property type="entry name" value="tRNA_m1G_MTases_N"/>
</dbReference>
<dbReference type="Pfam" id="PF00588">
    <property type="entry name" value="SpoU_methylase"/>
    <property type="match status" value="1"/>
</dbReference>
<dbReference type="PANTHER" id="PTHR46429">
    <property type="entry name" value="23S RRNA (GUANOSINE-2'-O-)-METHYLTRANSFERASE RLMB"/>
    <property type="match status" value="1"/>
</dbReference>
<dbReference type="InterPro" id="IPR001537">
    <property type="entry name" value="SpoU_MeTrfase"/>
</dbReference>
<dbReference type="Proteomes" id="UP000001303">
    <property type="component" value="Chromosome"/>
</dbReference>
<dbReference type="GO" id="GO:0032259">
    <property type="term" value="P:methylation"/>
    <property type="evidence" value="ECO:0007669"/>
    <property type="project" value="UniProtKB-KW"/>
</dbReference>
<evidence type="ECO:0000256" key="2">
    <source>
        <dbReference type="ARBA" id="ARBA00022679"/>
    </source>
</evidence>
<gene>
    <name evidence="5" type="ordered locus">ZICARI_112</name>
</gene>
<name>E0TIV2_ZINIC</name>
<dbReference type="HOGENOM" id="CLU_021322_0_1_4"/>
<dbReference type="STRING" id="871271.ZICARI_112"/>
<dbReference type="GO" id="GO:0005829">
    <property type="term" value="C:cytosol"/>
    <property type="evidence" value="ECO:0007669"/>
    <property type="project" value="TreeGrafter"/>
</dbReference>
<reference key="2">
    <citation type="submission" date="2010-08" db="EMBL/GenBank/DDBJ databases">
        <title>Functional convergence in reduced genomes of bacterial symbionts spanning 200 million years of evolution.</title>
        <authorList>
            <person name="McCutcheon J.P."/>
            <person name="Moran N.A."/>
        </authorList>
    </citation>
    <scope>NUCLEOTIDE SEQUENCE</scope>
    <source>
        <strain>CARI</strain>
    </source>
</reference>